<name>T1HAU9_RHOPR</name>
<evidence type="ECO:0000313" key="11">
    <source>
        <dbReference type="Proteomes" id="UP000015103"/>
    </source>
</evidence>
<organism evidence="10 11">
    <name type="scientific">Rhodnius prolixus</name>
    <name type="common">Triatomid bug</name>
    <dbReference type="NCBI Taxonomy" id="13249"/>
    <lineage>
        <taxon>Eukaryota</taxon>
        <taxon>Metazoa</taxon>
        <taxon>Ecdysozoa</taxon>
        <taxon>Arthropoda</taxon>
        <taxon>Hexapoda</taxon>
        <taxon>Insecta</taxon>
        <taxon>Pterygota</taxon>
        <taxon>Neoptera</taxon>
        <taxon>Paraneoptera</taxon>
        <taxon>Hemiptera</taxon>
        <taxon>Heteroptera</taxon>
        <taxon>Panheteroptera</taxon>
        <taxon>Cimicomorpha</taxon>
        <taxon>Reduviidae</taxon>
        <taxon>Triatominae</taxon>
        <taxon>Rhodnius</taxon>
    </lineage>
</organism>
<evidence type="ECO:0000256" key="8">
    <source>
        <dbReference type="ARBA" id="ARBA00023136"/>
    </source>
</evidence>
<keyword evidence="4" id="KW-0812">Transmembrane</keyword>
<keyword evidence="8" id="KW-0472">Membrane</keyword>
<evidence type="ECO:0000256" key="2">
    <source>
        <dbReference type="ARBA" id="ARBA00008124"/>
    </source>
</evidence>
<keyword evidence="11" id="KW-1185">Reference proteome</keyword>
<accession>T1HAU9</accession>
<dbReference type="Gene3D" id="3.40.50.300">
    <property type="entry name" value="P-loop containing nucleotide triphosphate hydrolases"/>
    <property type="match status" value="1"/>
</dbReference>
<dbReference type="InterPro" id="IPR027417">
    <property type="entry name" value="P-loop_NTPase"/>
</dbReference>
<evidence type="ECO:0008006" key="12">
    <source>
        <dbReference type="Google" id="ProtNLM"/>
    </source>
</evidence>
<dbReference type="eggNOG" id="ENOG502QTXT">
    <property type="taxonomic scope" value="Eukaryota"/>
</dbReference>
<dbReference type="GO" id="GO:0009247">
    <property type="term" value="P:glycolipid biosynthetic process"/>
    <property type="evidence" value="ECO:0007669"/>
    <property type="project" value="InterPro"/>
</dbReference>
<dbReference type="EMBL" id="ACPB03016272">
    <property type="status" value="NOT_ANNOTATED_CDS"/>
    <property type="molecule type" value="Genomic_DNA"/>
</dbReference>
<evidence type="ECO:0000256" key="1">
    <source>
        <dbReference type="ARBA" id="ARBA00004323"/>
    </source>
</evidence>
<evidence type="ECO:0000313" key="10">
    <source>
        <dbReference type="EnsemblMetazoa" id="RPRC001155-PA"/>
    </source>
</evidence>
<protein>
    <recommendedName>
        <fullName evidence="12">Galactose-3-o-sulfotransferase</fullName>
    </recommendedName>
</protein>
<keyword evidence="5" id="KW-0735">Signal-anchor</keyword>
<dbReference type="OMA" id="EEPWRYY"/>
<evidence type="ECO:0000256" key="5">
    <source>
        <dbReference type="ARBA" id="ARBA00022968"/>
    </source>
</evidence>
<sequence length="333" mass="38985">MNTKNERDSILFLKAHKCASTTVQNILMRFGYSKGLDFVLPSSGNYIGNPTPFAASLIPTELTSPSRKYHIFTHHTRYNYSAMRSVMKPDCKFVTILRDPATLYESLFNFYHLERITRVSFHELLTSKTKWPLLKHRYLKRLGLNQMAWDLGYAPEISIENFIANLDKEFDLVMISEFMEASLVLLARLMNWPLSNVITLKLNARPENRRSLTEDERSKLMELNSIDTILYDYFAKKFHKTILNYGKEKLKHDVMELLKLNSDLRRNCVDKMNNRGYAGTTNYDLRNNLNWTCVYSAKMELAFTDEIRNDQKERFKTIKKLDALLEVVDKDSD</sequence>
<dbReference type="Pfam" id="PF06990">
    <property type="entry name" value="Gal-3-0_sulfotr"/>
    <property type="match status" value="1"/>
</dbReference>
<reference evidence="10" key="1">
    <citation type="submission" date="2015-05" db="UniProtKB">
        <authorList>
            <consortium name="EnsemblMetazoa"/>
        </authorList>
    </citation>
    <scope>IDENTIFICATION</scope>
</reference>
<evidence type="ECO:0000256" key="4">
    <source>
        <dbReference type="ARBA" id="ARBA00022692"/>
    </source>
</evidence>
<dbReference type="HOGENOM" id="CLU_040616_0_1_1"/>
<evidence type="ECO:0000256" key="3">
    <source>
        <dbReference type="ARBA" id="ARBA00022679"/>
    </source>
</evidence>
<dbReference type="Proteomes" id="UP000015103">
    <property type="component" value="Unassembled WGS sequence"/>
</dbReference>
<dbReference type="PANTHER" id="PTHR14647:SF87">
    <property type="entry name" value="PUTATIVE-RELATED"/>
    <property type="match status" value="1"/>
</dbReference>
<keyword evidence="3" id="KW-0808">Transferase</keyword>
<dbReference type="EnsemblMetazoa" id="RPRC001155-RA">
    <property type="protein sequence ID" value="RPRC001155-PA"/>
    <property type="gene ID" value="RPRC001155"/>
</dbReference>
<dbReference type="GO" id="GO:0001733">
    <property type="term" value="F:galactosylceramide sulfotransferase activity"/>
    <property type="evidence" value="ECO:0007669"/>
    <property type="project" value="InterPro"/>
</dbReference>
<dbReference type="GO" id="GO:0000139">
    <property type="term" value="C:Golgi membrane"/>
    <property type="evidence" value="ECO:0007669"/>
    <property type="project" value="UniProtKB-SubCell"/>
</dbReference>
<keyword evidence="6" id="KW-1133">Transmembrane helix</keyword>
<dbReference type="VEuPathDB" id="VectorBase:RPRC001155"/>
<dbReference type="InParanoid" id="T1HAU9"/>
<keyword evidence="9" id="KW-0325">Glycoprotein</keyword>
<dbReference type="InterPro" id="IPR009729">
    <property type="entry name" value="Gal-3-0_sulfotransfrase"/>
</dbReference>
<proteinExistence type="inferred from homology"/>
<keyword evidence="7" id="KW-0333">Golgi apparatus</keyword>
<dbReference type="AlphaFoldDB" id="T1HAU9"/>
<dbReference type="PANTHER" id="PTHR14647">
    <property type="entry name" value="GALACTOSE-3-O-SULFOTRANSFERASE"/>
    <property type="match status" value="1"/>
</dbReference>
<evidence type="ECO:0000256" key="6">
    <source>
        <dbReference type="ARBA" id="ARBA00022989"/>
    </source>
</evidence>
<evidence type="ECO:0000256" key="9">
    <source>
        <dbReference type="ARBA" id="ARBA00023180"/>
    </source>
</evidence>
<evidence type="ECO:0000256" key="7">
    <source>
        <dbReference type="ARBA" id="ARBA00023034"/>
    </source>
</evidence>
<comment type="similarity">
    <text evidence="2">Belongs to the galactose-3-O-sulfotransferase family.</text>
</comment>
<comment type="subcellular location">
    <subcellularLocation>
        <location evidence="1">Golgi apparatus membrane</location>
        <topology evidence="1">Single-pass type II membrane protein</topology>
    </subcellularLocation>
</comment>
<dbReference type="SUPFAM" id="SSF52540">
    <property type="entry name" value="P-loop containing nucleoside triphosphate hydrolases"/>
    <property type="match status" value="1"/>
</dbReference>